<evidence type="ECO:0000256" key="4">
    <source>
        <dbReference type="HAMAP-Rule" id="MF_01113"/>
    </source>
</evidence>
<comment type="function">
    <text evidence="4">Poorly processive, error-prone DNA polymerase involved in untargeted mutagenesis. Copies undamaged DNA at stalled replication forks, which arise in vivo from mismatched or misaligned primer ends. These misaligned primers can be extended by PolIV. Exhibits no 3'-5' exonuclease (proofreading) activity. May be involved in translesional synthesis, in conjunction with the beta clamp from PolIII.</text>
</comment>
<keyword evidence="4" id="KW-0235">DNA replication</keyword>
<evidence type="ECO:0000256" key="3">
    <source>
        <dbReference type="ARBA" id="ARBA00022932"/>
    </source>
</evidence>
<dbReference type="InterPro" id="IPR017961">
    <property type="entry name" value="DNA_pol_Y-fam_little_finger"/>
</dbReference>
<dbReference type="GO" id="GO:0009432">
    <property type="term" value="P:SOS response"/>
    <property type="evidence" value="ECO:0007669"/>
    <property type="project" value="TreeGrafter"/>
</dbReference>
<dbReference type="Pfam" id="PF11799">
    <property type="entry name" value="IMS_C"/>
    <property type="match status" value="1"/>
</dbReference>
<dbReference type="SUPFAM" id="SSF56672">
    <property type="entry name" value="DNA/RNA polymerases"/>
    <property type="match status" value="1"/>
</dbReference>
<feature type="site" description="Substrate discrimination" evidence="4">
    <location>
        <position position="13"/>
    </location>
</feature>
<dbReference type="HOGENOM" id="CLU_012348_1_1_9"/>
<dbReference type="GO" id="GO:0000287">
    <property type="term" value="F:magnesium ion binding"/>
    <property type="evidence" value="ECO:0007669"/>
    <property type="project" value="UniProtKB-UniRule"/>
</dbReference>
<keyword evidence="4" id="KW-0808">Transferase</keyword>
<dbReference type="CDD" id="cd03586">
    <property type="entry name" value="PolY_Pol_IV_kappa"/>
    <property type="match status" value="1"/>
</dbReference>
<feature type="binding site" evidence="4">
    <location>
        <position position="8"/>
    </location>
    <ligand>
        <name>Mg(2+)</name>
        <dbReference type="ChEBI" id="CHEBI:18420"/>
    </ligand>
</feature>
<comment type="cofactor">
    <cofactor evidence="4">
        <name>Mg(2+)</name>
        <dbReference type="ChEBI" id="CHEBI:18420"/>
    </cofactor>
    <text evidence="4">Binds 2 magnesium ions per subunit.</text>
</comment>
<organism evidence="6 7">
    <name type="scientific">Coprothermobacter proteolyticus (strain ATCC 35245 / DSM 5265 / OCM 4 / BT)</name>
    <dbReference type="NCBI Taxonomy" id="309798"/>
    <lineage>
        <taxon>Bacteria</taxon>
        <taxon>Pseudomonadati</taxon>
        <taxon>Coprothermobacterota</taxon>
        <taxon>Coprothermobacteria</taxon>
        <taxon>Coprothermobacterales</taxon>
        <taxon>Coprothermobacteraceae</taxon>
        <taxon>Coprothermobacter</taxon>
    </lineage>
</organism>
<comment type="subcellular location">
    <subcellularLocation>
        <location evidence="4">Cytoplasm</location>
    </subcellularLocation>
</comment>
<comment type="subunit">
    <text evidence="4">Monomer.</text>
</comment>
<comment type="similarity">
    <text evidence="1 4">Belongs to the DNA polymerase type-Y family.</text>
</comment>
<keyword evidence="4" id="KW-0548">Nucleotidyltransferase</keyword>
<feature type="active site" evidence="4">
    <location>
        <position position="108"/>
    </location>
</feature>
<evidence type="ECO:0000313" key="7">
    <source>
        <dbReference type="Proteomes" id="UP000001732"/>
    </source>
</evidence>
<keyword evidence="4" id="KW-0238">DNA-binding</keyword>
<dbReference type="GO" id="GO:0003684">
    <property type="term" value="F:damaged DNA binding"/>
    <property type="evidence" value="ECO:0007669"/>
    <property type="project" value="InterPro"/>
</dbReference>
<dbReference type="EC" id="2.7.7.7" evidence="4"/>
<accession>B5Y6A2</accession>
<dbReference type="eggNOG" id="COG0389">
    <property type="taxonomic scope" value="Bacteria"/>
</dbReference>
<dbReference type="InterPro" id="IPR036775">
    <property type="entry name" value="DNA_pol_Y-fam_lit_finger_sf"/>
</dbReference>
<keyword evidence="7" id="KW-1185">Reference proteome</keyword>
<feature type="binding site" evidence="4">
    <location>
        <position position="107"/>
    </location>
    <ligand>
        <name>Mg(2+)</name>
        <dbReference type="ChEBI" id="CHEBI:18420"/>
    </ligand>
</feature>
<dbReference type="GO" id="GO:0006261">
    <property type="term" value="P:DNA-templated DNA replication"/>
    <property type="evidence" value="ECO:0007669"/>
    <property type="project" value="UniProtKB-UniRule"/>
</dbReference>
<keyword evidence="4" id="KW-0963">Cytoplasm</keyword>
<evidence type="ECO:0000313" key="6">
    <source>
        <dbReference type="EMBL" id="ACI17369.1"/>
    </source>
</evidence>
<comment type="catalytic activity">
    <reaction evidence="4">
        <text>DNA(n) + a 2'-deoxyribonucleoside 5'-triphosphate = DNA(n+1) + diphosphate</text>
        <dbReference type="Rhea" id="RHEA:22508"/>
        <dbReference type="Rhea" id="RHEA-COMP:17339"/>
        <dbReference type="Rhea" id="RHEA-COMP:17340"/>
        <dbReference type="ChEBI" id="CHEBI:33019"/>
        <dbReference type="ChEBI" id="CHEBI:61560"/>
        <dbReference type="ChEBI" id="CHEBI:173112"/>
        <dbReference type="EC" id="2.7.7.7"/>
    </reaction>
</comment>
<evidence type="ECO:0000256" key="1">
    <source>
        <dbReference type="ARBA" id="ARBA00010945"/>
    </source>
</evidence>
<dbReference type="InterPro" id="IPR001126">
    <property type="entry name" value="UmuC"/>
</dbReference>
<dbReference type="RefSeq" id="WP_012544021.1">
    <property type="nucleotide sequence ID" value="NC_011295.1"/>
</dbReference>
<dbReference type="OrthoDB" id="9808813at2"/>
<dbReference type="GO" id="GO:0042276">
    <property type="term" value="P:error-prone translesion synthesis"/>
    <property type="evidence" value="ECO:0007669"/>
    <property type="project" value="TreeGrafter"/>
</dbReference>
<dbReference type="GO" id="GO:0005829">
    <property type="term" value="C:cytosol"/>
    <property type="evidence" value="ECO:0007669"/>
    <property type="project" value="TreeGrafter"/>
</dbReference>
<dbReference type="InterPro" id="IPR022880">
    <property type="entry name" value="DNApol_IV"/>
</dbReference>
<dbReference type="HAMAP" id="MF_01113">
    <property type="entry name" value="DNApol_IV"/>
    <property type="match status" value="1"/>
</dbReference>
<dbReference type="GO" id="GO:0006281">
    <property type="term" value="P:DNA repair"/>
    <property type="evidence" value="ECO:0007669"/>
    <property type="project" value="UniProtKB-UniRule"/>
</dbReference>
<sequence>MRWIMHVDMDAFFASCEQAINPKLKGKPIGVMADPYGRGKKRSVIAAASYEAKRKGVKAGMPPKEAFNLCPDLILVQAHPSFYGYVHNQMLKYARSISSEVENYSIDEFFMTYYGKDPDKVGEEIRRYVKKQFGITCSVGIAPGKILAKMATEEGKPDGLTWWKPQAIPSVYKYLPVSAIPGIGSRREALLNKNGIYTLEDLALTPKPIIKNLMGILGEYYQKIAQGIDETPLITQESPLKSITRSVTLDASTLSPLVVEAVGRLLCDSLGKGLEEINSRAKELFIFLRYDDMSAESTGMKLEFYTNDPDVIFHNFKMLNKELRPYKQGVRLVGVGMTDIRQHYTPSLFYQEKPNPLKPVVEKIRQRYGYDSIIPANLLLAEPYTSIIAE</sequence>
<dbReference type="Gene3D" id="3.30.70.270">
    <property type="match status" value="1"/>
</dbReference>
<dbReference type="PANTHER" id="PTHR11076:SF33">
    <property type="entry name" value="DNA POLYMERASE KAPPA"/>
    <property type="match status" value="1"/>
</dbReference>
<reference evidence="7" key="1">
    <citation type="submission" date="2008-08" db="EMBL/GenBank/DDBJ databases">
        <title>The complete genome sequence of Coprothermobacter proteolyticus strain ATCC 5245 / DSM 5265 / BT.</title>
        <authorList>
            <person name="Dodson R.J."/>
            <person name="Durkin A.S."/>
            <person name="Wu M."/>
            <person name="Eisen J."/>
            <person name="Sutton G."/>
        </authorList>
    </citation>
    <scope>NUCLEOTIDE SEQUENCE [LARGE SCALE GENOMIC DNA]</scope>
    <source>
        <strain evidence="7">ATCC 35245 / DSM 5265 / OCM 4 / BT</strain>
    </source>
</reference>
<dbReference type="Proteomes" id="UP000001732">
    <property type="component" value="Chromosome"/>
</dbReference>
<keyword evidence="4" id="KW-0227">DNA damage</keyword>
<dbReference type="InterPro" id="IPR043502">
    <property type="entry name" value="DNA/RNA_pol_sf"/>
</dbReference>
<proteinExistence type="inferred from homology"/>
<dbReference type="InterPro" id="IPR050116">
    <property type="entry name" value="DNA_polymerase-Y"/>
</dbReference>
<feature type="domain" description="UmuC" evidence="5">
    <location>
        <begin position="4"/>
        <end position="184"/>
    </location>
</feature>
<dbReference type="Pfam" id="PF00817">
    <property type="entry name" value="IMS"/>
    <property type="match status" value="1"/>
</dbReference>
<keyword evidence="3 4" id="KW-0239">DNA-directed DNA polymerase</keyword>
<dbReference type="Gene3D" id="3.40.1170.60">
    <property type="match status" value="1"/>
</dbReference>
<dbReference type="AlphaFoldDB" id="B5Y6A2"/>
<dbReference type="PANTHER" id="PTHR11076">
    <property type="entry name" value="DNA REPAIR POLYMERASE UMUC / TRANSFERASE FAMILY MEMBER"/>
    <property type="match status" value="1"/>
</dbReference>
<gene>
    <name evidence="4" type="primary">dinB</name>
    <name evidence="6" type="ordered locus">COPRO5265_1524</name>
</gene>
<dbReference type="KEGG" id="cpo:COPRO5265_1524"/>
<name>B5Y6A2_COPPD</name>
<dbReference type="InterPro" id="IPR043128">
    <property type="entry name" value="Rev_trsase/Diguanyl_cyclase"/>
</dbReference>
<dbReference type="GO" id="GO:0003887">
    <property type="term" value="F:DNA-directed DNA polymerase activity"/>
    <property type="evidence" value="ECO:0007669"/>
    <property type="project" value="UniProtKB-UniRule"/>
</dbReference>
<dbReference type="STRING" id="309798.COPRO5265_1524"/>
<dbReference type="Gene3D" id="1.10.150.20">
    <property type="entry name" value="5' to 3' exonuclease, C-terminal subdomain"/>
    <property type="match status" value="1"/>
</dbReference>
<keyword evidence="2 4" id="KW-0515">Mutator protein</keyword>
<dbReference type="Gene3D" id="3.30.1490.100">
    <property type="entry name" value="DNA polymerase, Y-family, little finger domain"/>
    <property type="match status" value="1"/>
</dbReference>
<keyword evidence="4" id="KW-0460">Magnesium</keyword>
<dbReference type="EMBL" id="CP001145">
    <property type="protein sequence ID" value="ACI17369.1"/>
    <property type="molecule type" value="Genomic_DNA"/>
</dbReference>
<protein>
    <recommendedName>
        <fullName evidence="4">DNA polymerase IV</fullName>
        <shortName evidence="4">Pol IV</shortName>
        <ecNumber evidence="4">2.7.7.7</ecNumber>
    </recommendedName>
</protein>
<evidence type="ECO:0000256" key="2">
    <source>
        <dbReference type="ARBA" id="ARBA00022457"/>
    </source>
</evidence>
<dbReference type="PROSITE" id="PS50173">
    <property type="entry name" value="UMUC"/>
    <property type="match status" value="1"/>
</dbReference>
<evidence type="ECO:0000259" key="5">
    <source>
        <dbReference type="PROSITE" id="PS50173"/>
    </source>
</evidence>
<keyword evidence="4" id="KW-0234">DNA repair</keyword>
<reference evidence="6 7" key="2">
    <citation type="journal article" date="2014" name="Genome Announc.">
        <title>Complete Genome Sequence of Coprothermobacter proteolyticus DSM 5265.</title>
        <authorList>
            <person name="Alexiev A."/>
            <person name="Coil D.A."/>
            <person name="Badger J.H."/>
            <person name="Enticknap J."/>
            <person name="Ward N."/>
            <person name="Robb F.T."/>
            <person name="Eisen J.A."/>
        </authorList>
    </citation>
    <scope>NUCLEOTIDE SEQUENCE [LARGE SCALE GENOMIC DNA]</scope>
    <source>
        <strain evidence="7">ATCC 35245 / DSM 5265 / OCM 4 / BT</strain>
    </source>
</reference>
<keyword evidence="4" id="KW-0479">Metal-binding</keyword>
<dbReference type="SUPFAM" id="SSF100879">
    <property type="entry name" value="Lesion bypass DNA polymerase (Y-family), little finger domain"/>
    <property type="match status" value="1"/>
</dbReference>